<protein>
    <recommendedName>
        <fullName evidence="2">PA14 domain-containing protein</fullName>
    </recommendedName>
</protein>
<organism evidence="1">
    <name type="scientific">marine sediment metagenome</name>
    <dbReference type="NCBI Taxonomy" id="412755"/>
    <lineage>
        <taxon>unclassified sequences</taxon>
        <taxon>metagenomes</taxon>
        <taxon>ecological metagenomes</taxon>
    </lineage>
</organism>
<comment type="caution">
    <text evidence="1">The sequence shown here is derived from an EMBL/GenBank/DDBJ whole genome shotgun (WGS) entry which is preliminary data.</text>
</comment>
<name>X0UKX3_9ZZZZ</name>
<evidence type="ECO:0008006" key="2">
    <source>
        <dbReference type="Google" id="ProtNLM"/>
    </source>
</evidence>
<accession>X0UKX3</accession>
<dbReference type="EMBL" id="BARS01027600">
    <property type="protein sequence ID" value="GAF99936.1"/>
    <property type="molecule type" value="Genomic_DNA"/>
</dbReference>
<feature type="non-terminal residue" evidence="1">
    <location>
        <position position="1"/>
    </location>
</feature>
<evidence type="ECO:0000313" key="1">
    <source>
        <dbReference type="EMBL" id="GAF99936.1"/>
    </source>
</evidence>
<dbReference type="Gene3D" id="2.60.120.260">
    <property type="entry name" value="Galactose-binding domain-like"/>
    <property type="match status" value="1"/>
</dbReference>
<proteinExistence type="predicted"/>
<feature type="non-terminal residue" evidence="1">
    <location>
        <position position="265"/>
    </location>
</feature>
<gene>
    <name evidence="1" type="ORF">S01H1_43330</name>
</gene>
<sequence>YTNDRYGGWYQDAYEVDVTLNEGWNQMLCKISQRGGDYKFSAHFTDTNYITFDDLEYQINDPELHGGEAEFIRSWLLNGFHQDVSGNFWDYLTTNYLGVNEASVNPDDGDIMGGKTWTTYDSGNPYIDMADYCNNADFGVCYAFVRVNADVGTSCQLWMGYDDGARVWLNGAEVSYDNRYGGFEADMAKVNVTLQSGENRLLVKISEWMGSHGFSARFCLPNGSAVEDLTYDPEPTPIAHIGTWLVNGPYTNPDPATRLSTDYLG</sequence>
<reference evidence="1" key="1">
    <citation type="journal article" date="2014" name="Front. Microbiol.">
        <title>High frequency of phylogenetically diverse reductive dehalogenase-homologous genes in deep subseafloor sedimentary metagenomes.</title>
        <authorList>
            <person name="Kawai M."/>
            <person name="Futagami T."/>
            <person name="Toyoda A."/>
            <person name="Takaki Y."/>
            <person name="Nishi S."/>
            <person name="Hori S."/>
            <person name="Arai W."/>
            <person name="Tsubouchi T."/>
            <person name="Morono Y."/>
            <person name="Uchiyama I."/>
            <person name="Ito T."/>
            <person name="Fujiyama A."/>
            <person name="Inagaki F."/>
            <person name="Takami H."/>
        </authorList>
    </citation>
    <scope>NUCLEOTIDE SEQUENCE</scope>
    <source>
        <strain evidence="1">Expedition CK06-06</strain>
    </source>
</reference>
<dbReference type="AlphaFoldDB" id="X0UKX3"/>